<sequence>MEEDASLFPKKLLDDAPLVEDEADELEDPEFVLGSVPGEAENKADPGSSWAELRACRRRMGLLAKQQESVAADLAAERAAGNTAAVGRLEAASQRLCSELGNERDLQAKMTAVLQESM</sequence>
<dbReference type="EMBL" id="JAIQCJ010002152">
    <property type="protein sequence ID" value="KAJ8780617.1"/>
    <property type="molecule type" value="Genomic_DNA"/>
</dbReference>
<comment type="caution">
    <text evidence="1">The sequence shown here is derived from an EMBL/GenBank/DDBJ whole genome shotgun (WGS) entry which is preliminary data.</text>
</comment>
<evidence type="ECO:0000313" key="1">
    <source>
        <dbReference type="EMBL" id="KAJ8780617.1"/>
    </source>
</evidence>
<keyword evidence="2" id="KW-1185">Reference proteome</keyword>
<proteinExistence type="predicted"/>
<gene>
    <name evidence="1" type="ORF">J1605_000660</name>
</gene>
<evidence type="ECO:0000313" key="2">
    <source>
        <dbReference type="Proteomes" id="UP001159641"/>
    </source>
</evidence>
<organism evidence="1 2">
    <name type="scientific">Eschrichtius robustus</name>
    <name type="common">California gray whale</name>
    <name type="synonym">Eschrichtius gibbosus</name>
    <dbReference type="NCBI Taxonomy" id="9764"/>
    <lineage>
        <taxon>Eukaryota</taxon>
        <taxon>Metazoa</taxon>
        <taxon>Chordata</taxon>
        <taxon>Craniata</taxon>
        <taxon>Vertebrata</taxon>
        <taxon>Euteleostomi</taxon>
        <taxon>Mammalia</taxon>
        <taxon>Eutheria</taxon>
        <taxon>Laurasiatheria</taxon>
        <taxon>Artiodactyla</taxon>
        <taxon>Whippomorpha</taxon>
        <taxon>Cetacea</taxon>
        <taxon>Mysticeti</taxon>
        <taxon>Eschrichtiidae</taxon>
        <taxon>Eschrichtius</taxon>
    </lineage>
</organism>
<dbReference type="AlphaFoldDB" id="A0AB34GJH5"/>
<dbReference type="Proteomes" id="UP001159641">
    <property type="component" value="Unassembled WGS sequence"/>
</dbReference>
<accession>A0AB34GJH5</accession>
<name>A0AB34GJH5_ESCRO</name>
<protein>
    <submittedName>
        <fullName evidence="1">Uncharacterized protein</fullName>
    </submittedName>
</protein>
<reference evidence="1 2" key="1">
    <citation type="submission" date="2022-11" db="EMBL/GenBank/DDBJ databases">
        <title>Whole genome sequence of Eschrichtius robustus ER-17-0199.</title>
        <authorList>
            <person name="Bruniche-Olsen A."/>
            <person name="Black A.N."/>
            <person name="Fields C.J."/>
            <person name="Walden K."/>
            <person name="Dewoody J.A."/>
        </authorList>
    </citation>
    <scope>NUCLEOTIDE SEQUENCE [LARGE SCALE GENOMIC DNA]</scope>
    <source>
        <strain evidence="1">ER-17-0199</strain>
        <tissue evidence="1">Blubber</tissue>
    </source>
</reference>